<dbReference type="GO" id="GO:0005524">
    <property type="term" value="F:ATP binding"/>
    <property type="evidence" value="ECO:0007669"/>
    <property type="project" value="InterPro"/>
</dbReference>
<dbReference type="SUPFAM" id="SSF56112">
    <property type="entry name" value="Protein kinase-like (PK-like)"/>
    <property type="match status" value="1"/>
</dbReference>
<dbReference type="InterPro" id="IPR000719">
    <property type="entry name" value="Prot_kinase_dom"/>
</dbReference>
<keyword evidence="5" id="KW-0808">Transferase</keyword>
<keyword evidence="5" id="KW-0723">Serine/threonine-protein kinase</keyword>
<evidence type="ECO:0000313" key="5">
    <source>
        <dbReference type="EMBL" id="ETV71282.1"/>
    </source>
</evidence>
<feature type="signal peptide" evidence="3">
    <location>
        <begin position="1"/>
        <end position="21"/>
    </location>
</feature>
<dbReference type="SMART" id="SM00220">
    <property type="entry name" value="S_TKc"/>
    <property type="match status" value="1"/>
</dbReference>
<dbReference type="InterPro" id="IPR011009">
    <property type="entry name" value="Kinase-like_dom_sf"/>
</dbReference>
<evidence type="ECO:0000259" key="4">
    <source>
        <dbReference type="PROSITE" id="PS50011"/>
    </source>
</evidence>
<evidence type="ECO:0000256" key="1">
    <source>
        <dbReference type="SAM" id="MobiDB-lite"/>
    </source>
</evidence>
<keyword evidence="5" id="KW-0418">Kinase</keyword>
<feature type="transmembrane region" description="Helical" evidence="2">
    <location>
        <begin position="177"/>
        <end position="199"/>
    </location>
</feature>
<feature type="chain" id="PRO_5004841978" evidence="3">
    <location>
        <begin position="22"/>
        <end position="529"/>
    </location>
</feature>
<keyword evidence="2" id="KW-0812">Transmembrane</keyword>
<keyword evidence="3" id="KW-0732">Signal</keyword>
<feature type="domain" description="Protein kinase" evidence="4">
    <location>
        <begin position="254"/>
        <end position="524"/>
    </location>
</feature>
<feature type="region of interest" description="Disordered" evidence="1">
    <location>
        <begin position="25"/>
        <end position="172"/>
    </location>
</feature>
<dbReference type="PROSITE" id="PS00108">
    <property type="entry name" value="PROTEIN_KINASE_ST"/>
    <property type="match status" value="1"/>
</dbReference>
<dbReference type="InterPro" id="IPR008271">
    <property type="entry name" value="Ser/Thr_kinase_AS"/>
</dbReference>
<accession>W4FUW0</accession>
<feature type="compositionally biased region" description="Low complexity" evidence="1">
    <location>
        <begin position="69"/>
        <end position="82"/>
    </location>
</feature>
<dbReference type="GO" id="GO:0004674">
    <property type="term" value="F:protein serine/threonine kinase activity"/>
    <property type="evidence" value="ECO:0007669"/>
    <property type="project" value="UniProtKB-KW"/>
</dbReference>
<keyword evidence="2" id="KW-0472">Membrane</keyword>
<dbReference type="PROSITE" id="PS50011">
    <property type="entry name" value="PROTEIN_KINASE_DOM"/>
    <property type="match status" value="1"/>
</dbReference>
<dbReference type="PRINTS" id="PR00109">
    <property type="entry name" value="TYRKINASE"/>
</dbReference>
<feature type="compositionally biased region" description="Low complexity" evidence="1">
    <location>
        <begin position="41"/>
        <end position="60"/>
    </location>
</feature>
<gene>
    <name evidence="5" type="ORF">H257_13420</name>
</gene>
<dbReference type="GeneID" id="20815416"/>
<dbReference type="Gene3D" id="1.10.510.10">
    <property type="entry name" value="Transferase(Phosphotransferase) domain 1"/>
    <property type="match status" value="1"/>
</dbReference>
<dbReference type="Pfam" id="PF07714">
    <property type="entry name" value="PK_Tyr_Ser-Thr"/>
    <property type="match status" value="1"/>
</dbReference>
<protein>
    <submittedName>
        <fullName evidence="5">Serine/threonine protein kinase</fullName>
    </submittedName>
</protein>
<evidence type="ECO:0000256" key="3">
    <source>
        <dbReference type="SAM" id="SignalP"/>
    </source>
</evidence>
<dbReference type="InterPro" id="IPR051681">
    <property type="entry name" value="Ser/Thr_Kinases-Pseudokinases"/>
</dbReference>
<dbReference type="OrthoDB" id="79350at2759"/>
<dbReference type="Gene3D" id="3.30.200.20">
    <property type="entry name" value="Phosphorylase Kinase, domain 1"/>
    <property type="match status" value="1"/>
</dbReference>
<dbReference type="VEuPathDB" id="FungiDB:H257_13420"/>
<reference evidence="5" key="1">
    <citation type="submission" date="2013-12" db="EMBL/GenBank/DDBJ databases">
        <title>The Genome Sequence of Aphanomyces astaci APO3.</title>
        <authorList>
            <consortium name="The Broad Institute Genomics Platform"/>
            <person name="Russ C."/>
            <person name="Tyler B."/>
            <person name="van West P."/>
            <person name="Dieguez-Uribeondo J."/>
            <person name="Young S.K."/>
            <person name="Zeng Q."/>
            <person name="Gargeya S."/>
            <person name="Fitzgerald M."/>
            <person name="Abouelleil A."/>
            <person name="Alvarado L."/>
            <person name="Chapman S.B."/>
            <person name="Gainer-Dewar J."/>
            <person name="Goldberg J."/>
            <person name="Griggs A."/>
            <person name="Gujja S."/>
            <person name="Hansen M."/>
            <person name="Howarth C."/>
            <person name="Imamovic A."/>
            <person name="Ireland A."/>
            <person name="Larimer J."/>
            <person name="McCowan C."/>
            <person name="Murphy C."/>
            <person name="Pearson M."/>
            <person name="Poon T.W."/>
            <person name="Priest M."/>
            <person name="Roberts A."/>
            <person name="Saif S."/>
            <person name="Shea T."/>
            <person name="Sykes S."/>
            <person name="Wortman J."/>
            <person name="Nusbaum C."/>
            <person name="Birren B."/>
        </authorList>
    </citation>
    <scope>NUCLEOTIDE SEQUENCE [LARGE SCALE GENOMIC DNA]</scope>
    <source>
        <strain evidence="5">APO3</strain>
    </source>
</reference>
<name>W4FUW0_APHAT</name>
<keyword evidence="2" id="KW-1133">Transmembrane helix</keyword>
<dbReference type="STRING" id="112090.W4FUW0"/>
<feature type="compositionally biased region" description="Low complexity" evidence="1">
    <location>
        <begin position="132"/>
        <end position="172"/>
    </location>
</feature>
<feature type="compositionally biased region" description="Polar residues" evidence="1">
    <location>
        <begin position="93"/>
        <end position="127"/>
    </location>
</feature>
<evidence type="ECO:0000256" key="2">
    <source>
        <dbReference type="SAM" id="Phobius"/>
    </source>
</evidence>
<dbReference type="PANTHER" id="PTHR44329:SF214">
    <property type="entry name" value="PROTEIN KINASE DOMAIN-CONTAINING PROTEIN"/>
    <property type="match status" value="1"/>
</dbReference>
<proteinExistence type="predicted"/>
<dbReference type="EMBL" id="KI913161">
    <property type="protein sequence ID" value="ETV71282.1"/>
    <property type="molecule type" value="Genomic_DNA"/>
</dbReference>
<dbReference type="RefSeq" id="XP_009839222.1">
    <property type="nucleotide sequence ID" value="XM_009840920.1"/>
</dbReference>
<dbReference type="InterPro" id="IPR001245">
    <property type="entry name" value="Ser-Thr/Tyr_kinase_cat_dom"/>
</dbReference>
<dbReference type="AlphaFoldDB" id="W4FUW0"/>
<organism evidence="5">
    <name type="scientific">Aphanomyces astaci</name>
    <name type="common">Crayfish plague agent</name>
    <dbReference type="NCBI Taxonomy" id="112090"/>
    <lineage>
        <taxon>Eukaryota</taxon>
        <taxon>Sar</taxon>
        <taxon>Stramenopiles</taxon>
        <taxon>Oomycota</taxon>
        <taxon>Saprolegniomycetes</taxon>
        <taxon>Saprolegniales</taxon>
        <taxon>Verrucalvaceae</taxon>
        <taxon>Aphanomyces</taxon>
    </lineage>
</organism>
<dbReference type="PANTHER" id="PTHR44329">
    <property type="entry name" value="SERINE/THREONINE-PROTEIN KINASE TNNI3K-RELATED"/>
    <property type="match status" value="1"/>
</dbReference>
<sequence>MTTSWAALVVLLVVVVTPGSPQVTIPPAMTAKPPTPPPVSTAPTTQAPPESSQPAVVPSTSSPPPSVPSPSSTTTTRPSNTSKPPPPSSSSTNAVFPTDSTPLPTTNAGQSTSAPVSSFTAPVTNPASPAWTAQATPIASPSSSSPPIASTTTIAPANHSTAPPATSDDSSSTSSSLLVVGVAVAAVVMILIALGFCFFHRKRAQSSKPPRAAANTTGGGMLHTTDDISFTSSSEPSRLNWSHLEPFKIPLEDIVLVHPLAAGAYGEVWLGQYHHQRVAIKTCLASRASRKHLQSFIDELSLIGSLQSRHIVTLLGAGWFRPADLLAVLEYMNLGDLREYLNNDHHPPGPDHHSKQTLDKVECARSIAKALAYLHAKRIIHRDLKSRNVLLDDTKGIKLADFGTARTYSVDETMSTAAAGTYRWMAPEVLMFKQYTIAVDVYSFGVVLSELDTHAVPYSHVRNDKGHAVSDTALLAMVLYQNLRPTFSATCPPWLSELALKCMDSDPAQRPEPAEIVAILNAQMMSSMV</sequence>